<feature type="domain" description="Nudix hydrolase" evidence="2">
    <location>
        <begin position="228"/>
        <end position="357"/>
    </location>
</feature>
<dbReference type="InterPro" id="IPR015797">
    <property type="entry name" value="NUDIX_hydrolase-like_dom_sf"/>
</dbReference>
<dbReference type="Proteomes" id="UP000698222">
    <property type="component" value="Unassembled WGS sequence"/>
</dbReference>
<dbReference type="InterPro" id="IPR020084">
    <property type="entry name" value="NUDIX_hydrolase_CS"/>
</dbReference>
<comment type="caution">
    <text evidence="3">The sequence shown here is derived from an EMBL/GenBank/DDBJ whole genome shotgun (WGS) entry which is preliminary data.</text>
</comment>
<evidence type="ECO:0000259" key="2">
    <source>
        <dbReference type="PROSITE" id="PS51462"/>
    </source>
</evidence>
<dbReference type="Gene3D" id="3.90.79.10">
    <property type="entry name" value="Nucleoside Triphosphate Pyrophosphohydrolase"/>
    <property type="match status" value="1"/>
</dbReference>
<dbReference type="CDD" id="cd02883">
    <property type="entry name" value="NUDIX_Hydrolase"/>
    <property type="match status" value="1"/>
</dbReference>
<dbReference type="EMBL" id="JAGIOC010000001">
    <property type="protein sequence ID" value="MBP2408270.1"/>
    <property type="molecule type" value="Genomic_DNA"/>
</dbReference>
<dbReference type="InterPro" id="IPR000086">
    <property type="entry name" value="NUDIX_hydrolase_dom"/>
</dbReference>
<keyword evidence="1" id="KW-0378">Hydrolase</keyword>
<evidence type="ECO:0000313" key="3">
    <source>
        <dbReference type="EMBL" id="MBP2408270.1"/>
    </source>
</evidence>
<reference evidence="3 4" key="1">
    <citation type="submission" date="2021-03" db="EMBL/GenBank/DDBJ databases">
        <title>Sequencing the genomes of 1000 actinobacteria strains.</title>
        <authorList>
            <person name="Klenk H.-P."/>
        </authorList>
    </citation>
    <scope>NUCLEOTIDE SEQUENCE [LARGE SCALE GENOMIC DNA]</scope>
    <source>
        <strain evidence="3 4">DSM 14564</strain>
    </source>
</reference>
<organism evidence="3 4">
    <name type="scientific">Brachybacterium fresconis</name>
    <dbReference type="NCBI Taxonomy" id="173363"/>
    <lineage>
        <taxon>Bacteria</taxon>
        <taxon>Bacillati</taxon>
        <taxon>Actinomycetota</taxon>
        <taxon>Actinomycetes</taxon>
        <taxon>Micrococcales</taxon>
        <taxon>Dermabacteraceae</taxon>
        <taxon>Brachybacterium</taxon>
    </lineage>
</organism>
<keyword evidence="4" id="KW-1185">Reference proteome</keyword>
<accession>A0ABS4YI29</accession>
<dbReference type="PROSITE" id="PS00893">
    <property type="entry name" value="NUDIX_BOX"/>
    <property type="match status" value="1"/>
</dbReference>
<sequence length="367" mass="41008">MTVMRREIDVPVAELFDSLEYGDFAAPATPVPGWRYQPITADGMIRNADPDTLEAPLALCGGWELERSQLSMWNRPRTPKQLVAIHHDPACVCGYRICNTLGTLRDYMRQESEMWNLDDPIAYGKDGFAAIALVSVEGHGIAAARSTVEAEHPGTIRITNYRLTGTVYIPRTWSHVEIPDSVADAVAARYPALTVERIPTLYEPPGVTARPAPTPSVDAYHPETERWGREGAASALIRNDGKFLIVRSLSMPRWEAPGGARGRHETYQDAALREAGEEAGYRPVRFETLADVHFEDRGWNHHSFAIDARSGFNTKLQKLVRAMHAPRWADRQALKGLAMFGALTPDFKRDLPELLAAFDRHDKENNQ</sequence>
<dbReference type="SUPFAM" id="SSF55811">
    <property type="entry name" value="Nudix"/>
    <property type="match status" value="1"/>
</dbReference>
<evidence type="ECO:0000313" key="4">
    <source>
        <dbReference type="Proteomes" id="UP000698222"/>
    </source>
</evidence>
<evidence type="ECO:0000256" key="1">
    <source>
        <dbReference type="ARBA" id="ARBA00022801"/>
    </source>
</evidence>
<dbReference type="PROSITE" id="PS51462">
    <property type="entry name" value="NUDIX"/>
    <property type="match status" value="1"/>
</dbReference>
<protein>
    <submittedName>
        <fullName evidence="3">8-oxo-dGTP pyrophosphatase MutT (NUDIX family)</fullName>
    </submittedName>
</protein>
<gene>
    <name evidence="3" type="ORF">JOF44_001173</name>
</gene>
<dbReference type="Pfam" id="PF00293">
    <property type="entry name" value="NUDIX"/>
    <property type="match status" value="1"/>
</dbReference>
<proteinExistence type="predicted"/>
<dbReference type="RefSeq" id="WP_209888541.1">
    <property type="nucleotide sequence ID" value="NZ_BAAAJV010000024.1"/>
</dbReference>
<name>A0ABS4YI29_9MICO</name>